<dbReference type="Pfam" id="PF11387">
    <property type="entry name" value="DUF2795"/>
    <property type="match status" value="1"/>
</dbReference>
<proteinExistence type="predicted"/>
<evidence type="ECO:0000313" key="2">
    <source>
        <dbReference type="Proteomes" id="UP000515947"/>
    </source>
</evidence>
<reference evidence="1 2" key="1">
    <citation type="submission" date="2020-08" db="EMBL/GenBank/DDBJ databases">
        <title>Genome sequence of Nocardioides mesophilus KACC 16243T.</title>
        <authorList>
            <person name="Hyun D.-W."/>
            <person name="Bae J.-W."/>
        </authorList>
    </citation>
    <scope>NUCLEOTIDE SEQUENCE [LARGE SCALE GENOMIC DNA]</scope>
    <source>
        <strain evidence="1 2">KACC 16243</strain>
    </source>
</reference>
<evidence type="ECO:0000313" key="1">
    <source>
        <dbReference type="EMBL" id="QNN54250.1"/>
    </source>
</evidence>
<dbReference type="RefSeq" id="WP_187580090.1">
    <property type="nucleotide sequence ID" value="NZ_CP060713.1"/>
</dbReference>
<sequence length="64" mass="7059">MSVDHADLTPLLEEALGQYGASRTDLIRAAMNAWAAQPVIDRLCALPEDHYRSVDEVLDRLPPA</sequence>
<accession>A0A7G9RF75</accession>
<gene>
    <name evidence="1" type="ORF">H9L09_07885</name>
</gene>
<keyword evidence="2" id="KW-1185">Reference proteome</keyword>
<dbReference type="Proteomes" id="UP000515947">
    <property type="component" value="Chromosome"/>
</dbReference>
<dbReference type="AlphaFoldDB" id="A0A7G9RF75"/>
<name>A0A7G9RF75_9ACTN</name>
<dbReference type="InterPro" id="IPR021527">
    <property type="entry name" value="DUF2795"/>
</dbReference>
<protein>
    <submittedName>
        <fullName evidence="1">DUF2795 domain-containing protein</fullName>
    </submittedName>
</protein>
<organism evidence="1 2">
    <name type="scientific">Nocardioides mesophilus</name>
    <dbReference type="NCBI Taxonomy" id="433659"/>
    <lineage>
        <taxon>Bacteria</taxon>
        <taxon>Bacillati</taxon>
        <taxon>Actinomycetota</taxon>
        <taxon>Actinomycetes</taxon>
        <taxon>Propionibacteriales</taxon>
        <taxon>Nocardioidaceae</taxon>
        <taxon>Nocardioides</taxon>
    </lineage>
</organism>
<dbReference type="EMBL" id="CP060713">
    <property type="protein sequence ID" value="QNN54250.1"/>
    <property type="molecule type" value="Genomic_DNA"/>
</dbReference>
<dbReference type="KEGG" id="nmes:H9L09_07885"/>